<sequence length="128" mass="14582">MTVFGAAVLLAGLLLAAPPATANDDAYTREIRAEGEKTERLDRAREEIRRSEEQERARENKDNKTAGPAPAGKTQEDFEKLLRKDSPASYRFYADFTPERRSGIFKLYLKEKRMSVVKRKIVDTYLGI</sequence>
<comment type="caution">
    <text evidence="3">The sequence shown here is derived from an EMBL/GenBank/DDBJ whole genome shotgun (WGS) entry which is preliminary data.</text>
</comment>
<feature type="compositionally biased region" description="Basic and acidic residues" evidence="1">
    <location>
        <begin position="26"/>
        <end position="64"/>
    </location>
</feature>
<evidence type="ECO:0000256" key="1">
    <source>
        <dbReference type="SAM" id="MobiDB-lite"/>
    </source>
</evidence>
<dbReference type="AlphaFoldDB" id="A0A1F6T1K3"/>
<evidence type="ECO:0000256" key="2">
    <source>
        <dbReference type="SAM" id="SignalP"/>
    </source>
</evidence>
<keyword evidence="2" id="KW-0732">Signal</keyword>
<evidence type="ECO:0000313" key="4">
    <source>
        <dbReference type="Proteomes" id="UP000178379"/>
    </source>
</evidence>
<protein>
    <submittedName>
        <fullName evidence="3">Uncharacterized protein</fullName>
    </submittedName>
</protein>
<dbReference type="Proteomes" id="UP000178379">
    <property type="component" value="Unassembled WGS sequence"/>
</dbReference>
<name>A0A1F6T1K3_9PROT</name>
<reference evidence="3 4" key="1">
    <citation type="journal article" date="2016" name="Nat. Commun.">
        <title>Thousands of microbial genomes shed light on interconnected biogeochemical processes in an aquifer system.</title>
        <authorList>
            <person name="Anantharaman K."/>
            <person name="Brown C.T."/>
            <person name="Hug L.A."/>
            <person name="Sharon I."/>
            <person name="Castelle C.J."/>
            <person name="Probst A.J."/>
            <person name="Thomas B.C."/>
            <person name="Singh A."/>
            <person name="Wilkins M.J."/>
            <person name="Karaoz U."/>
            <person name="Brodie E.L."/>
            <person name="Williams K.H."/>
            <person name="Hubbard S.S."/>
            <person name="Banfield J.F."/>
        </authorList>
    </citation>
    <scope>NUCLEOTIDE SEQUENCE [LARGE SCALE GENOMIC DNA]</scope>
</reference>
<feature type="signal peptide" evidence="2">
    <location>
        <begin position="1"/>
        <end position="22"/>
    </location>
</feature>
<organism evidence="3 4">
    <name type="scientific">Candidatus Muproteobacteria bacterium RBG_16_62_13</name>
    <dbReference type="NCBI Taxonomy" id="1817756"/>
    <lineage>
        <taxon>Bacteria</taxon>
        <taxon>Pseudomonadati</taxon>
        <taxon>Pseudomonadota</taxon>
        <taxon>Candidatus Muproteobacteria</taxon>
    </lineage>
</organism>
<feature type="region of interest" description="Disordered" evidence="1">
    <location>
        <begin position="24"/>
        <end position="80"/>
    </location>
</feature>
<dbReference type="EMBL" id="MFSQ01000100">
    <property type="protein sequence ID" value="OGI39052.1"/>
    <property type="molecule type" value="Genomic_DNA"/>
</dbReference>
<proteinExistence type="predicted"/>
<feature type="chain" id="PRO_5009526535" evidence="2">
    <location>
        <begin position="23"/>
        <end position="128"/>
    </location>
</feature>
<accession>A0A1F6T1K3</accession>
<evidence type="ECO:0000313" key="3">
    <source>
        <dbReference type="EMBL" id="OGI39052.1"/>
    </source>
</evidence>
<gene>
    <name evidence="3" type="ORF">A2140_04910</name>
</gene>